<dbReference type="InterPro" id="IPR036397">
    <property type="entry name" value="RNaseH_sf"/>
</dbReference>
<dbReference type="PANTHER" id="PTHR37984:SF5">
    <property type="entry name" value="PROTEIN NYNRIN-LIKE"/>
    <property type="match status" value="1"/>
</dbReference>
<dbReference type="InterPro" id="IPR041577">
    <property type="entry name" value="RT_RNaseH_2"/>
</dbReference>
<gene>
    <name evidence="4" type="primary">LOC104238555</name>
</gene>
<dbReference type="SUPFAM" id="SSF53098">
    <property type="entry name" value="Ribonuclease H-like"/>
    <property type="match status" value="1"/>
</dbReference>
<feature type="domain" description="Reverse transcriptase/retrotransposon-derived protein RNase H-like" evidence="2">
    <location>
        <begin position="22"/>
        <end position="58"/>
    </location>
</feature>
<protein>
    <submittedName>
        <fullName evidence="4">Uncharacterized protein LOC104238555</fullName>
    </submittedName>
</protein>
<accession>A0A1U7XGP8</accession>
<evidence type="ECO:0000259" key="2">
    <source>
        <dbReference type="Pfam" id="PF17919"/>
    </source>
</evidence>
<dbReference type="SUPFAM" id="SSF56672">
    <property type="entry name" value="DNA/RNA polymerases"/>
    <property type="match status" value="1"/>
</dbReference>
<reference evidence="3" key="1">
    <citation type="journal article" date="2013" name="Genome Biol.">
        <title>Reference genomes and transcriptomes of Nicotiana sylvestris and Nicotiana tomentosiformis.</title>
        <authorList>
            <person name="Sierro N."/>
            <person name="Battey J.N."/>
            <person name="Ouadi S."/>
            <person name="Bovet L."/>
            <person name="Goepfert S."/>
            <person name="Bakaher N."/>
            <person name="Peitsch M.C."/>
            <person name="Ivanov N.V."/>
        </authorList>
    </citation>
    <scope>NUCLEOTIDE SEQUENCE [LARGE SCALE GENOMIC DNA]</scope>
</reference>
<dbReference type="InterPro" id="IPR043128">
    <property type="entry name" value="Rev_trsase/Diguanyl_cyclase"/>
</dbReference>
<evidence type="ECO:0000313" key="4">
    <source>
        <dbReference type="RefSeq" id="XP_009791247.1"/>
    </source>
</evidence>
<dbReference type="eggNOG" id="KOG0017">
    <property type="taxonomic scope" value="Eukaryota"/>
</dbReference>
<dbReference type="GO" id="GO:0003824">
    <property type="term" value="F:catalytic activity"/>
    <property type="evidence" value="ECO:0007669"/>
    <property type="project" value="UniProtKB-KW"/>
</dbReference>
<reference evidence="4" key="2">
    <citation type="submission" date="2025-08" db="UniProtKB">
        <authorList>
            <consortium name="RefSeq"/>
        </authorList>
    </citation>
    <scope>IDENTIFICATION</scope>
    <source>
        <tissue evidence="4">Leaf</tissue>
    </source>
</reference>
<dbReference type="Gene3D" id="3.30.70.270">
    <property type="match status" value="1"/>
</dbReference>
<evidence type="ECO:0000313" key="3">
    <source>
        <dbReference type="Proteomes" id="UP000189701"/>
    </source>
</evidence>
<keyword evidence="1" id="KW-0511">Multifunctional enzyme</keyword>
<dbReference type="RefSeq" id="XP_009791247.1">
    <property type="nucleotide sequence ID" value="XM_009792945.1"/>
</dbReference>
<dbReference type="InterPro" id="IPR043502">
    <property type="entry name" value="DNA/RNA_pol_sf"/>
</dbReference>
<dbReference type="GO" id="GO:0003676">
    <property type="term" value="F:nucleic acid binding"/>
    <property type="evidence" value="ECO:0007669"/>
    <property type="project" value="InterPro"/>
</dbReference>
<keyword evidence="3" id="KW-1185">Reference proteome</keyword>
<sequence>MKGFGVICKPLTELTKKNNFKWSPTADAAFAELKKALTKAPVLALPDATKTFTVETDAKYKKGVENEVVDALSRVTRVALLALTLSPHNNDLLHSIVDGWNSDQELRQLIEELQLRRKGKLVVGKVPELRKEIIITWHAGPQGGHSGVEATLKRVQFHTSSAYHPQSDGQTKVLNRSLETYLRCYCNEDATNWYSCLPMPEYWYNTSFLSAIQTTPYKALYGRPPPLHLPYLLGESSSTEVKNTLINKELKIQLLKYHLRRAQVRMK</sequence>
<dbReference type="PANTHER" id="PTHR37984">
    <property type="entry name" value="PROTEIN CBG26694"/>
    <property type="match status" value="1"/>
</dbReference>
<proteinExistence type="predicted"/>
<dbReference type="InterPro" id="IPR012337">
    <property type="entry name" value="RNaseH-like_sf"/>
</dbReference>
<evidence type="ECO:0000256" key="1">
    <source>
        <dbReference type="ARBA" id="ARBA00023268"/>
    </source>
</evidence>
<dbReference type="Gene3D" id="3.30.420.10">
    <property type="entry name" value="Ribonuclease H-like superfamily/Ribonuclease H"/>
    <property type="match status" value="1"/>
</dbReference>
<dbReference type="InterPro" id="IPR050951">
    <property type="entry name" value="Retrovirus_Pol_polyprotein"/>
</dbReference>
<organism evidence="3 4">
    <name type="scientific">Nicotiana sylvestris</name>
    <name type="common">Wood tobacco</name>
    <name type="synonym">South American tobacco</name>
    <dbReference type="NCBI Taxonomy" id="4096"/>
    <lineage>
        <taxon>Eukaryota</taxon>
        <taxon>Viridiplantae</taxon>
        <taxon>Streptophyta</taxon>
        <taxon>Embryophyta</taxon>
        <taxon>Tracheophyta</taxon>
        <taxon>Spermatophyta</taxon>
        <taxon>Magnoliopsida</taxon>
        <taxon>eudicotyledons</taxon>
        <taxon>Gunneridae</taxon>
        <taxon>Pentapetalae</taxon>
        <taxon>asterids</taxon>
        <taxon>lamiids</taxon>
        <taxon>Solanales</taxon>
        <taxon>Solanaceae</taxon>
        <taxon>Nicotianoideae</taxon>
        <taxon>Nicotianeae</taxon>
        <taxon>Nicotiana</taxon>
    </lineage>
</organism>
<dbReference type="Pfam" id="PF17919">
    <property type="entry name" value="RT_RNaseH_2"/>
    <property type="match status" value="1"/>
</dbReference>
<dbReference type="STRING" id="4096.A0A1U7XGP8"/>
<name>A0A1U7XGP8_NICSY</name>
<dbReference type="AlphaFoldDB" id="A0A1U7XGP8"/>
<dbReference type="OrthoDB" id="1305153at2759"/>
<dbReference type="Proteomes" id="UP000189701">
    <property type="component" value="Unplaced"/>
</dbReference>